<feature type="domain" description="Pleiotropic ABC efflux transporter N-terminal" evidence="1">
    <location>
        <begin position="104"/>
        <end position="154"/>
    </location>
</feature>
<dbReference type="STRING" id="3708.A0A078JPS0"/>
<dbReference type="Pfam" id="PF14510">
    <property type="entry name" value="ABC_trans_N"/>
    <property type="match status" value="1"/>
</dbReference>
<evidence type="ECO:0000313" key="3">
    <source>
        <dbReference type="Proteomes" id="UP000028999"/>
    </source>
</evidence>
<evidence type="ECO:0000259" key="1">
    <source>
        <dbReference type="Pfam" id="PF14510"/>
    </source>
</evidence>
<reference evidence="2 3" key="1">
    <citation type="journal article" date="2014" name="Science">
        <title>Plant genetics. Early allopolyploid evolution in the post-Neolithic Brassica napus oilseed genome.</title>
        <authorList>
            <person name="Chalhoub B."/>
            <person name="Denoeud F."/>
            <person name="Liu S."/>
            <person name="Parkin I.A."/>
            <person name="Tang H."/>
            <person name="Wang X."/>
            <person name="Chiquet J."/>
            <person name="Belcram H."/>
            <person name="Tong C."/>
            <person name="Samans B."/>
            <person name="Correa M."/>
            <person name="Da Silva C."/>
            <person name="Just J."/>
            <person name="Falentin C."/>
            <person name="Koh C.S."/>
            <person name="Le Clainche I."/>
            <person name="Bernard M."/>
            <person name="Bento P."/>
            <person name="Noel B."/>
            <person name="Labadie K."/>
            <person name="Alberti A."/>
            <person name="Charles M."/>
            <person name="Arnaud D."/>
            <person name="Guo H."/>
            <person name="Daviaud C."/>
            <person name="Alamery S."/>
            <person name="Jabbari K."/>
            <person name="Zhao M."/>
            <person name="Edger P.P."/>
            <person name="Chelaifa H."/>
            <person name="Tack D."/>
            <person name="Lassalle G."/>
            <person name="Mestiri I."/>
            <person name="Schnel N."/>
            <person name="Le Paslier M.C."/>
            <person name="Fan G."/>
            <person name="Renault V."/>
            <person name="Bayer P.E."/>
            <person name="Golicz A.A."/>
            <person name="Manoli S."/>
            <person name="Lee T.H."/>
            <person name="Thi V.H."/>
            <person name="Chalabi S."/>
            <person name="Hu Q."/>
            <person name="Fan C."/>
            <person name="Tollenaere R."/>
            <person name="Lu Y."/>
            <person name="Battail C."/>
            <person name="Shen J."/>
            <person name="Sidebottom C.H."/>
            <person name="Wang X."/>
            <person name="Canaguier A."/>
            <person name="Chauveau A."/>
            <person name="Berard A."/>
            <person name="Deniot G."/>
            <person name="Guan M."/>
            <person name="Liu Z."/>
            <person name="Sun F."/>
            <person name="Lim Y.P."/>
            <person name="Lyons E."/>
            <person name="Town C.D."/>
            <person name="Bancroft I."/>
            <person name="Wang X."/>
            <person name="Meng J."/>
            <person name="Ma J."/>
            <person name="Pires J.C."/>
            <person name="King G.J."/>
            <person name="Brunel D."/>
            <person name="Delourme R."/>
            <person name="Renard M."/>
            <person name="Aury J.M."/>
            <person name="Adams K.L."/>
            <person name="Batley J."/>
            <person name="Snowdon R.J."/>
            <person name="Tost J."/>
            <person name="Edwards D."/>
            <person name="Zhou Y."/>
            <person name="Hua W."/>
            <person name="Sharpe A.G."/>
            <person name="Paterson A.H."/>
            <person name="Guan C."/>
            <person name="Wincker P."/>
        </authorList>
    </citation>
    <scope>NUCLEOTIDE SEQUENCE [LARGE SCALE GENOMIC DNA]</scope>
    <source>
        <strain evidence="3">cv. Darmor-bzh</strain>
    </source>
</reference>
<proteinExistence type="predicted"/>
<gene>
    <name evidence="2" type="primary">BnaCnng60390D</name>
    <name evidence="2" type="ORF">GSBRNA2T00077595001</name>
</gene>
<evidence type="ECO:0000313" key="2">
    <source>
        <dbReference type="EMBL" id="CDY68759.1"/>
    </source>
</evidence>
<dbReference type="EMBL" id="LK037903">
    <property type="protein sequence ID" value="CDY68759.1"/>
    <property type="molecule type" value="Genomic_DNA"/>
</dbReference>
<dbReference type="PaxDb" id="3708-A0A078JPS0"/>
<dbReference type="Gramene" id="CDY68759">
    <property type="protein sequence ID" value="CDY68759"/>
    <property type="gene ID" value="GSBRNA2T00077595001"/>
</dbReference>
<sequence>MSGRGSLGSTSYQSLPGASRSFRDVFIPPAEDNICGRSERREEDDVELRWAALERLPTYDRLRKGMLPQQTSVNGKAGLEEVDLTKLAPKEKKHLMEIILKFVEEDNEKFLRRLRERTDRVGIEVPKIEVRYENISVQGDVRSASRALPTLFNVTLNTLEVLNPFFYLFY</sequence>
<organism evidence="2 3">
    <name type="scientific">Brassica napus</name>
    <name type="common">Rape</name>
    <dbReference type="NCBI Taxonomy" id="3708"/>
    <lineage>
        <taxon>Eukaryota</taxon>
        <taxon>Viridiplantae</taxon>
        <taxon>Streptophyta</taxon>
        <taxon>Embryophyta</taxon>
        <taxon>Tracheophyta</taxon>
        <taxon>Spermatophyta</taxon>
        <taxon>Magnoliopsida</taxon>
        <taxon>eudicotyledons</taxon>
        <taxon>Gunneridae</taxon>
        <taxon>Pentapetalae</taxon>
        <taxon>rosids</taxon>
        <taxon>malvids</taxon>
        <taxon>Brassicales</taxon>
        <taxon>Brassicaceae</taxon>
        <taxon>Brassiceae</taxon>
        <taxon>Brassica</taxon>
    </lineage>
</organism>
<dbReference type="OMA" id="WWSTDNG"/>
<protein>
    <submittedName>
        <fullName evidence="2">BnaCnng60390D protein</fullName>
    </submittedName>
</protein>
<keyword evidence="3" id="KW-1185">Reference proteome</keyword>
<dbReference type="AlphaFoldDB" id="A0A078JPS0"/>
<dbReference type="Proteomes" id="UP000028999">
    <property type="component" value="Unassembled WGS sequence"/>
</dbReference>
<name>A0A078JPS0_BRANA</name>
<dbReference type="PANTHER" id="PTHR48040:SF42">
    <property type="entry name" value="ABC TRANSPORTER DOMAIN-CONTAINING PROTEIN"/>
    <property type="match status" value="1"/>
</dbReference>
<accession>A0A078JPS0</accession>
<dbReference type="InterPro" id="IPR029481">
    <property type="entry name" value="ABC_trans_N"/>
</dbReference>
<dbReference type="PANTHER" id="PTHR48040">
    <property type="entry name" value="PLEIOTROPIC DRUG RESISTANCE PROTEIN 1-LIKE ISOFORM X1"/>
    <property type="match status" value="1"/>
</dbReference>